<accession>A0A2S7KT27</accession>
<dbReference type="EMBL" id="MQUB01000001">
    <property type="protein sequence ID" value="PQB05780.1"/>
    <property type="molecule type" value="Genomic_DNA"/>
</dbReference>
<evidence type="ECO:0000313" key="1">
    <source>
        <dbReference type="EMBL" id="PQB05780.1"/>
    </source>
</evidence>
<comment type="caution">
    <text evidence="1">The sequence shown here is derived from an EMBL/GenBank/DDBJ whole genome shotgun (WGS) entry which is preliminary data.</text>
</comment>
<protein>
    <submittedName>
        <fullName evidence="1">Uncharacterized protein</fullName>
    </submittedName>
</protein>
<name>A0A2S7KT27_9FLAO</name>
<evidence type="ECO:0000313" key="2">
    <source>
        <dbReference type="Proteomes" id="UP000239800"/>
    </source>
</evidence>
<organism evidence="1 2">
    <name type="scientific">Aureitalea marina</name>
    <dbReference type="NCBI Taxonomy" id="930804"/>
    <lineage>
        <taxon>Bacteria</taxon>
        <taxon>Pseudomonadati</taxon>
        <taxon>Bacteroidota</taxon>
        <taxon>Flavobacteriia</taxon>
        <taxon>Flavobacteriales</taxon>
        <taxon>Flavobacteriaceae</taxon>
        <taxon>Aureitalea</taxon>
    </lineage>
</organism>
<keyword evidence="2" id="KW-1185">Reference proteome</keyword>
<dbReference type="Proteomes" id="UP000239800">
    <property type="component" value="Unassembled WGS sequence"/>
</dbReference>
<gene>
    <name evidence="1" type="ORF">BST85_13410</name>
</gene>
<dbReference type="AlphaFoldDB" id="A0A2S7KT27"/>
<dbReference type="OrthoDB" id="1364115at2"/>
<proteinExistence type="predicted"/>
<sequence length="135" mass="16115">MNKEHRQILELLKTYLDKHPDQRFGQAIFNLGVNQFQETTDPRNPNYTLRDIYNDSDDEIIYRIKRQIEWFELQQRVNEGISSTESLTGTTVNERLYLTGLLDLFEKYKETDKEFAKFILKSLKVDYESIDKILS</sequence>
<reference evidence="1 2" key="1">
    <citation type="submission" date="2016-11" db="EMBL/GenBank/DDBJ databases">
        <title>Trade-off between light-utilization and light-protection in marine flavobacteria.</title>
        <authorList>
            <person name="Kumagai Y."/>
        </authorList>
    </citation>
    <scope>NUCLEOTIDE SEQUENCE [LARGE SCALE GENOMIC DNA]</scope>
    <source>
        <strain evidence="1 2">NBRC 107741</strain>
    </source>
</reference>